<evidence type="ECO:0000259" key="2">
    <source>
        <dbReference type="Pfam" id="PF00149"/>
    </source>
</evidence>
<proteinExistence type="predicted"/>
<feature type="compositionally biased region" description="Basic and acidic residues" evidence="1">
    <location>
        <begin position="285"/>
        <end position="295"/>
    </location>
</feature>
<feature type="region of interest" description="Disordered" evidence="1">
    <location>
        <begin position="259"/>
        <end position="299"/>
    </location>
</feature>
<gene>
    <name evidence="3" type="ORF">WMN62_12850</name>
</gene>
<feature type="domain" description="Calcineurin-like phosphoesterase" evidence="2">
    <location>
        <begin position="3"/>
        <end position="215"/>
    </location>
</feature>
<evidence type="ECO:0000313" key="4">
    <source>
        <dbReference type="Proteomes" id="UP001370299"/>
    </source>
</evidence>
<keyword evidence="4" id="KW-1185">Reference proteome</keyword>
<dbReference type="Pfam" id="PF00149">
    <property type="entry name" value="Metallophos"/>
    <property type="match status" value="1"/>
</dbReference>
<accession>A0ABU8YCV2</accession>
<dbReference type="Proteomes" id="UP001370299">
    <property type="component" value="Unassembled WGS sequence"/>
</dbReference>
<name>A0ABU8YCV2_9MICO</name>
<evidence type="ECO:0000313" key="3">
    <source>
        <dbReference type="EMBL" id="MEK0172359.1"/>
    </source>
</evidence>
<dbReference type="EMBL" id="JBBLYY010000064">
    <property type="protein sequence ID" value="MEK0172359.1"/>
    <property type="molecule type" value="Genomic_DNA"/>
</dbReference>
<dbReference type="SUPFAM" id="SSF56300">
    <property type="entry name" value="Metallo-dependent phosphatases"/>
    <property type="match status" value="1"/>
</dbReference>
<comment type="caution">
    <text evidence="3">The sequence shown here is derived from an EMBL/GenBank/DDBJ whole genome shotgun (WGS) entry which is preliminary data.</text>
</comment>
<organism evidence="3 4">
    <name type="scientific">Curtobacterium citreum</name>
    <dbReference type="NCBI Taxonomy" id="2036"/>
    <lineage>
        <taxon>Bacteria</taxon>
        <taxon>Bacillati</taxon>
        <taxon>Actinomycetota</taxon>
        <taxon>Actinomycetes</taxon>
        <taxon>Micrococcales</taxon>
        <taxon>Microbacteriaceae</taxon>
        <taxon>Curtobacterium</taxon>
    </lineage>
</organism>
<feature type="compositionally biased region" description="Polar residues" evidence="1">
    <location>
        <begin position="259"/>
        <end position="277"/>
    </location>
</feature>
<dbReference type="InterPro" id="IPR004843">
    <property type="entry name" value="Calcineurin-like_PHP"/>
</dbReference>
<evidence type="ECO:0000256" key="1">
    <source>
        <dbReference type="SAM" id="MobiDB-lite"/>
    </source>
</evidence>
<reference evidence="3 4" key="1">
    <citation type="submission" date="2024-03" db="EMBL/GenBank/DDBJ databases">
        <title>Whole genomes of four grape xylem sap localized bacterial endophytes.</title>
        <authorList>
            <person name="Kumar G."/>
            <person name="Savka M.A."/>
        </authorList>
    </citation>
    <scope>NUCLEOTIDE SEQUENCE [LARGE SCALE GENOMIC DNA]</scope>
    <source>
        <strain evidence="3 4">RIT_GXS8</strain>
    </source>
</reference>
<dbReference type="InterPro" id="IPR029052">
    <property type="entry name" value="Metallo-depent_PP-like"/>
</dbReference>
<dbReference type="RefSeq" id="WP_340196486.1">
    <property type="nucleotide sequence ID" value="NZ_JBBKAP010000035.1"/>
</dbReference>
<dbReference type="Gene3D" id="3.60.21.10">
    <property type="match status" value="1"/>
</dbReference>
<sequence>MAIAGDWESKAASVAAVLALIVRTAPEVRTILHLGDLRYEAPKIVDGKMRSSSFLGDLDALLDEHGIDRLLLTPGNHDWWEQLHAEFLRHPGRPYRIATRIWALPRGFRFRIGSTEFMSFGGAASLDKGPGRSGWSEHEVPTDSEVIEAVKRGTVDVLLTHETPDASTPAVDAITRRSKSWPPDRLAASAASRRLITDLITGVQARLTFHGHMHVSGEAQGPSQRSIYSLNVAGAPGNVGLLDVGDQGFSWLPHTAHQLSEQGRTAEQNLTKQTDTNGAPAAPTRADRSDGRRDELTDDDSGRWLVQTVGSSYEVDLDRRTIRRIPIDTAASSTDGVVRPLAIVRSCVVGSQGRFGARLNEETSECSWQISGVIRAIERLS</sequence>
<protein>
    <submittedName>
        <fullName evidence="3">Metallophosphoesterase</fullName>
    </submittedName>
</protein>